<evidence type="ECO:0000313" key="2">
    <source>
        <dbReference type="Proteomes" id="UP001163828"/>
    </source>
</evidence>
<evidence type="ECO:0000313" key="1">
    <source>
        <dbReference type="EMBL" id="KAJ3995050.1"/>
    </source>
</evidence>
<reference evidence="1" key="1">
    <citation type="submission" date="2022-08" db="EMBL/GenBank/DDBJ databases">
        <authorList>
            <consortium name="DOE Joint Genome Institute"/>
            <person name="Min B."/>
            <person name="Riley R."/>
            <person name="Sierra-Patev S."/>
            <person name="Naranjo-Ortiz M."/>
            <person name="Looney B."/>
            <person name="Konkel Z."/>
            <person name="Slot J.C."/>
            <person name="Sakamoto Y."/>
            <person name="Steenwyk J.L."/>
            <person name="Rokas A."/>
            <person name="Carro J."/>
            <person name="Camarero S."/>
            <person name="Ferreira P."/>
            <person name="Molpeceres G."/>
            <person name="Ruiz-Duenas F.J."/>
            <person name="Serrano A."/>
            <person name="Henrissat B."/>
            <person name="Drula E."/>
            <person name="Hughes K.W."/>
            <person name="Mata J.L."/>
            <person name="Ishikawa N.K."/>
            <person name="Vargas-Isla R."/>
            <person name="Ushijima S."/>
            <person name="Smith C.A."/>
            <person name="Ahrendt S."/>
            <person name="Andreopoulos W."/>
            <person name="He G."/>
            <person name="Labutti K."/>
            <person name="Lipzen A."/>
            <person name="Ng V."/>
            <person name="Sandor L."/>
            <person name="Barry K."/>
            <person name="Martinez A.T."/>
            <person name="Xiao Y."/>
            <person name="Gibbons J.G."/>
            <person name="Terashima K."/>
            <person name="Hibbett D.S."/>
            <person name="Grigoriev I.V."/>
        </authorList>
    </citation>
    <scope>NUCLEOTIDE SEQUENCE</scope>
    <source>
        <strain evidence="1">TFB10827</strain>
    </source>
</reference>
<organism evidence="1 2">
    <name type="scientific">Lentinula boryana</name>
    <dbReference type="NCBI Taxonomy" id="40481"/>
    <lineage>
        <taxon>Eukaryota</taxon>
        <taxon>Fungi</taxon>
        <taxon>Dikarya</taxon>
        <taxon>Basidiomycota</taxon>
        <taxon>Agaricomycotina</taxon>
        <taxon>Agaricomycetes</taxon>
        <taxon>Agaricomycetidae</taxon>
        <taxon>Agaricales</taxon>
        <taxon>Marasmiineae</taxon>
        <taxon>Omphalotaceae</taxon>
        <taxon>Lentinula</taxon>
    </lineage>
</organism>
<protein>
    <submittedName>
        <fullName evidence="1">Uncharacterized protein</fullName>
    </submittedName>
</protein>
<sequence>MITGAEFSIALTLASKIISTLSTERLKNRTDEILGDHNLADLMGELYELNEKQAKKQNRKWDKACEKIKLLEVSRAPKYMLFRYSTARSAYSLAKSYEVNVKKDTAFAKLQAYKRNVLQKQKEKENIEDAQTRNHPTEEDPTYRHIVRSSSTIVFDYSPPVGTPENPAIHCPVGSELTIPEGLKPGNIMFYSSSQTSSHPYHASSHHSDISMGGDESVDNASELIAETNHLAEILVSINNSNASIATTFYNFDDIDETGSDCGGSGDLTGNC</sequence>
<comment type="caution">
    <text evidence="1">The sequence shown here is derived from an EMBL/GenBank/DDBJ whole genome shotgun (WGS) entry which is preliminary data.</text>
</comment>
<keyword evidence="2" id="KW-1185">Reference proteome</keyword>
<name>A0ABQ8Q997_9AGAR</name>
<gene>
    <name evidence="1" type="ORF">F5050DRAFT_1903677</name>
</gene>
<dbReference type="Proteomes" id="UP001163828">
    <property type="component" value="Unassembled WGS sequence"/>
</dbReference>
<dbReference type="EMBL" id="MU790671">
    <property type="protein sequence ID" value="KAJ3995050.1"/>
    <property type="molecule type" value="Genomic_DNA"/>
</dbReference>
<proteinExistence type="predicted"/>
<accession>A0ABQ8Q997</accession>